<feature type="domain" description="Aminotransferase class I/classII large" evidence="4">
    <location>
        <begin position="31"/>
        <end position="356"/>
    </location>
</feature>
<dbReference type="InterPro" id="IPR015421">
    <property type="entry name" value="PyrdxlP-dep_Trfase_major"/>
</dbReference>
<comment type="caution">
    <text evidence="5">The sequence shown here is derived from an EMBL/GenBank/DDBJ whole genome shotgun (WGS) entry which is preliminary data.</text>
</comment>
<keyword evidence="2" id="KW-0808">Transferase</keyword>
<dbReference type="Gene3D" id="3.40.640.10">
    <property type="entry name" value="Type I PLP-dependent aspartate aminotransferase-like (Major domain)"/>
    <property type="match status" value="1"/>
</dbReference>
<dbReference type="GO" id="GO:0030170">
    <property type="term" value="F:pyridoxal phosphate binding"/>
    <property type="evidence" value="ECO:0007669"/>
    <property type="project" value="InterPro"/>
</dbReference>
<dbReference type="PANTHER" id="PTHR13693">
    <property type="entry name" value="CLASS II AMINOTRANSFERASE/8-AMINO-7-OXONONANOATE SYNTHASE"/>
    <property type="match status" value="1"/>
</dbReference>
<dbReference type="Gene3D" id="3.90.1150.10">
    <property type="entry name" value="Aspartate Aminotransferase, domain 1"/>
    <property type="match status" value="1"/>
</dbReference>
<evidence type="ECO:0000313" key="5">
    <source>
        <dbReference type="EMBL" id="PSH62391.1"/>
    </source>
</evidence>
<dbReference type="InterPro" id="IPR050087">
    <property type="entry name" value="AON_synthase_class-II"/>
</dbReference>
<dbReference type="PANTHER" id="PTHR13693:SF100">
    <property type="entry name" value="8-AMINO-7-OXONONANOATE SYNTHASE"/>
    <property type="match status" value="1"/>
</dbReference>
<keyword evidence="6" id="KW-1185">Reference proteome</keyword>
<comment type="cofactor">
    <cofactor evidence="1">
        <name>pyridoxal 5'-phosphate</name>
        <dbReference type="ChEBI" id="CHEBI:597326"/>
    </cofactor>
</comment>
<reference evidence="6" key="1">
    <citation type="submission" date="2017-11" db="EMBL/GenBank/DDBJ databases">
        <authorList>
            <person name="Kuznetsova I."/>
            <person name="Sazanova A."/>
            <person name="Chirak E."/>
            <person name="Safronova V."/>
            <person name="Willems A."/>
        </authorList>
    </citation>
    <scope>NUCLEOTIDE SEQUENCE [LARGE SCALE GENOMIC DNA]</scope>
    <source>
        <strain evidence="6">CCBAU 03422</strain>
    </source>
</reference>
<dbReference type="AlphaFoldDB" id="A0A2P7B7E7"/>
<dbReference type="OrthoDB" id="9807157at2"/>
<evidence type="ECO:0000256" key="1">
    <source>
        <dbReference type="ARBA" id="ARBA00001933"/>
    </source>
</evidence>
<dbReference type="InterPro" id="IPR004839">
    <property type="entry name" value="Aminotransferase_I/II_large"/>
</dbReference>
<protein>
    <submittedName>
        <fullName evidence="5">8-amino-7-oxononanoate synthase</fullName>
    </submittedName>
</protein>
<evidence type="ECO:0000259" key="4">
    <source>
        <dbReference type="Pfam" id="PF00155"/>
    </source>
</evidence>
<gene>
    <name evidence="5" type="ORF">CU103_18735</name>
</gene>
<dbReference type="EMBL" id="PGGM01000009">
    <property type="protein sequence ID" value="PSH62391.1"/>
    <property type="molecule type" value="Genomic_DNA"/>
</dbReference>
<dbReference type="SUPFAM" id="SSF53383">
    <property type="entry name" value="PLP-dependent transferases"/>
    <property type="match status" value="1"/>
</dbReference>
<accession>A0A2P7B7E7</accession>
<dbReference type="GO" id="GO:0009102">
    <property type="term" value="P:biotin biosynthetic process"/>
    <property type="evidence" value="ECO:0007669"/>
    <property type="project" value="TreeGrafter"/>
</dbReference>
<keyword evidence="3" id="KW-0663">Pyridoxal phosphate</keyword>
<dbReference type="InterPro" id="IPR015422">
    <property type="entry name" value="PyrdxlP-dep_Trfase_small"/>
</dbReference>
<dbReference type="Proteomes" id="UP000241764">
    <property type="component" value="Unassembled WGS sequence"/>
</dbReference>
<dbReference type="InterPro" id="IPR015424">
    <property type="entry name" value="PyrdxlP-dep_Trfase"/>
</dbReference>
<dbReference type="Pfam" id="PF00155">
    <property type="entry name" value="Aminotran_1_2"/>
    <property type="match status" value="1"/>
</dbReference>
<sequence>MTTERLARYAKTLSGLERKGRRRALAPQGGIDFTSNDYLGLANSPRINSAIAGALERGVAVGSGGSRLLRGNHPEHEALEADAAAFFGTGRALYFGSGYTANAALFSTLPQRDDLIVHDALIHASAHEGIAASRAGAVAARHNDVADFEDAIARWRKDGGRGHPWIAVESLYSMDGDRAPLAELLGLAQRHDGFLVIDEAHATGVFGSGGRGFAAGIESRDNVILLHTCGKALGVSGALVGASSLICDYLVNRARSFIYSTAPSPLMAAGVREALKILVDEPRRRADFEELWTFANTQLTAVLGVEGSGSQILPVIIGDNGRAIRIAERMRAEGFDIRAIRPPTVPEGTARLRIAITLNVDRPAIIRMFDTLASISVEAAA</sequence>
<evidence type="ECO:0000256" key="3">
    <source>
        <dbReference type="ARBA" id="ARBA00022898"/>
    </source>
</evidence>
<proteinExistence type="predicted"/>
<dbReference type="GO" id="GO:0008710">
    <property type="term" value="F:8-amino-7-oxononanoate synthase activity"/>
    <property type="evidence" value="ECO:0007669"/>
    <property type="project" value="TreeGrafter"/>
</dbReference>
<evidence type="ECO:0000313" key="6">
    <source>
        <dbReference type="Proteomes" id="UP000241764"/>
    </source>
</evidence>
<dbReference type="RefSeq" id="WP_106665565.1">
    <property type="nucleotide sequence ID" value="NZ_PGGM01000009.1"/>
</dbReference>
<evidence type="ECO:0000256" key="2">
    <source>
        <dbReference type="ARBA" id="ARBA00022679"/>
    </source>
</evidence>
<name>A0A2P7B7E7_9HYPH</name>
<organism evidence="5 6">
    <name type="scientific">Phyllobacterium sophorae</name>
    <dbReference type="NCBI Taxonomy" id="1520277"/>
    <lineage>
        <taxon>Bacteria</taxon>
        <taxon>Pseudomonadati</taxon>
        <taxon>Pseudomonadota</taxon>
        <taxon>Alphaproteobacteria</taxon>
        <taxon>Hyphomicrobiales</taxon>
        <taxon>Phyllobacteriaceae</taxon>
        <taxon>Phyllobacterium</taxon>
    </lineage>
</organism>